<evidence type="ECO:0000256" key="3">
    <source>
        <dbReference type="PIRSR" id="PIRSR000705-3"/>
    </source>
</evidence>
<feature type="binding site" evidence="3">
    <location>
        <begin position="12"/>
        <end position="20"/>
    </location>
    <ligand>
        <name>ATP</name>
        <dbReference type="ChEBI" id="CHEBI:30616"/>
    </ligand>
</feature>
<dbReference type="Pfam" id="PF01712">
    <property type="entry name" value="dNK"/>
    <property type="match status" value="1"/>
</dbReference>
<accession>A0A7X7LYI1</accession>
<feature type="binding site" evidence="2">
    <location>
        <position position="59"/>
    </location>
    <ligand>
        <name>substrate</name>
    </ligand>
</feature>
<evidence type="ECO:0000256" key="2">
    <source>
        <dbReference type="PIRSR" id="PIRSR000705-2"/>
    </source>
</evidence>
<sequence length="215" mass="24755">MLDKARYVVVEGPIGAGKTSLARRLAAELQAGTMFEEAETNPFLGRFYQNTERWAMPTQLSFYLQRIDQLAALARSVGEDAERKVVADFIIDKDRLFADLNLSGDELALYDRVTHGLARPELPKPDLVIYLQAKPETLMERIRRRGMEAERRITESYLERVAERYTRFFHDYDAAPLFVVDAGVLNPVDHDDDFALLLERLRNMRGYREFFAFAG</sequence>
<keyword evidence="3" id="KW-0547">Nucleotide-binding</keyword>
<feature type="binding site" evidence="2">
    <location>
        <position position="88"/>
    </location>
    <ligand>
        <name>substrate</name>
    </ligand>
</feature>
<proteinExistence type="predicted"/>
<dbReference type="InterPro" id="IPR002624">
    <property type="entry name" value="DCK/DGK"/>
</dbReference>
<dbReference type="SUPFAM" id="SSF52540">
    <property type="entry name" value="P-loop containing nucleoside triphosphate hydrolases"/>
    <property type="match status" value="1"/>
</dbReference>
<comment type="caution">
    <text evidence="5">The sequence shown here is derived from an EMBL/GenBank/DDBJ whole genome shotgun (WGS) entry which is preliminary data.</text>
</comment>
<gene>
    <name evidence="5" type="ORF">GX576_15330</name>
</gene>
<feature type="domain" description="Deoxynucleoside kinase" evidence="4">
    <location>
        <begin position="9"/>
        <end position="184"/>
    </location>
</feature>
<dbReference type="CDD" id="cd01673">
    <property type="entry name" value="dNK"/>
    <property type="match status" value="1"/>
</dbReference>
<feature type="binding site" evidence="2">
    <location>
        <position position="36"/>
    </location>
    <ligand>
        <name>substrate</name>
    </ligand>
</feature>
<dbReference type="Gene3D" id="3.40.50.300">
    <property type="entry name" value="P-loop containing nucleotide triphosphate hydrolases"/>
    <property type="match status" value="1"/>
</dbReference>
<feature type="binding site" evidence="2">
    <location>
        <position position="83"/>
    </location>
    <ligand>
        <name>substrate</name>
    </ligand>
</feature>
<name>A0A7X7LYI1_9RHOO</name>
<organism evidence="5 6">
    <name type="scientific">Thauera phenolivorans</name>
    <dbReference type="NCBI Taxonomy" id="1792543"/>
    <lineage>
        <taxon>Bacteria</taxon>
        <taxon>Pseudomonadati</taxon>
        <taxon>Pseudomonadota</taxon>
        <taxon>Betaproteobacteria</taxon>
        <taxon>Rhodocyclales</taxon>
        <taxon>Zoogloeaceae</taxon>
        <taxon>Thauera</taxon>
    </lineage>
</organism>
<evidence type="ECO:0000313" key="5">
    <source>
        <dbReference type="EMBL" id="NLF55740.1"/>
    </source>
</evidence>
<evidence type="ECO:0000313" key="6">
    <source>
        <dbReference type="Proteomes" id="UP000536534"/>
    </source>
</evidence>
<dbReference type="Proteomes" id="UP000536534">
    <property type="component" value="Unassembled WGS sequence"/>
</dbReference>
<feature type="binding site" evidence="2">
    <location>
        <position position="48"/>
    </location>
    <ligand>
        <name>substrate</name>
    </ligand>
</feature>
<keyword evidence="3" id="KW-0067">ATP-binding</keyword>
<dbReference type="PANTHER" id="PTHR10513">
    <property type="entry name" value="DEOXYNUCLEOSIDE KINASE"/>
    <property type="match status" value="1"/>
</dbReference>
<dbReference type="GO" id="GO:0005737">
    <property type="term" value="C:cytoplasm"/>
    <property type="evidence" value="ECO:0007669"/>
    <property type="project" value="TreeGrafter"/>
</dbReference>
<dbReference type="GO" id="GO:0005524">
    <property type="term" value="F:ATP binding"/>
    <property type="evidence" value="ECO:0007669"/>
    <property type="project" value="UniProtKB-KW"/>
</dbReference>
<evidence type="ECO:0000256" key="1">
    <source>
        <dbReference type="PIRSR" id="PIRSR000705-1"/>
    </source>
</evidence>
<dbReference type="EMBL" id="JAAYYV010000440">
    <property type="protein sequence ID" value="NLF55740.1"/>
    <property type="molecule type" value="Genomic_DNA"/>
</dbReference>
<dbReference type="PIRSF" id="PIRSF000705">
    <property type="entry name" value="DNK"/>
    <property type="match status" value="1"/>
</dbReference>
<dbReference type="InterPro" id="IPR050566">
    <property type="entry name" value="Deoxyribonucleoside_kinase"/>
</dbReference>
<dbReference type="AlphaFoldDB" id="A0A7X7LYI1"/>
<keyword evidence="5" id="KW-0808">Transferase</keyword>
<protein>
    <submittedName>
        <fullName evidence="5">Deoxynucleoside kinase</fullName>
    </submittedName>
</protein>
<reference evidence="5 6" key="1">
    <citation type="journal article" date="2020" name="Biotechnol. Biofuels">
        <title>New insights from the biogas microbiome by comprehensive genome-resolved metagenomics of nearly 1600 species originating from multiple anaerobic digesters.</title>
        <authorList>
            <person name="Campanaro S."/>
            <person name="Treu L."/>
            <person name="Rodriguez-R L.M."/>
            <person name="Kovalovszki A."/>
            <person name="Ziels R.M."/>
            <person name="Maus I."/>
            <person name="Zhu X."/>
            <person name="Kougias P.G."/>
            <person name="Basile A."/>
            <person name="Luo G."/>
            <person name="Schluter A."/>
            <person name="Konstantinidis K.T."/>
            <person name="Angelidaki I."/>
        </authorList>
    </citation>
    <scope>NUCLEOTIDE SEQUENCE [LARGE SCALE GENOMIC DNA]</scope>
    <source>
        <strain evidence="5">AS06rmzACSIP_256</strain>
    </source>
</reference>
<dbReference type="InterPro" id="IPR027417">
    <property type="entry name" value="P-loop_NTPase"/>
</dbReference>
<evidence type="ECO:0000259" key="4">
    <source>
        <dbReference type="Pfam" id="PF01712"/>
    </source>
</evidence>
<feature type="active site" description="Proton acceptor" evidence="1">
    <location>
        <position position="82"/>
    </location>
</feature>
<dbReference type="GO" id="GO:0019136">
    <property type="term" value="F:deoxynucleoside kinase activity"/>
    <property type="evidence" value="ECO:0007669"/>
    <property type="project" value="InterPro"/>
</dbReference>
<dbReference type="PANTHER" id="PTHR10513:SF46">
    <property type="entry name" value="DEOXYGUANOSINE KINASE"/>
    <property type="match status" value="1"/>
</dbReference>
<dbReference type="InterPro" id="IPR031314">
    <property type="entry name" value="DNK_dom"/>
</dbReference>
<feature type="binding site" evidence="2">
    <location>
        <position position="150"/>
    </location>
    <ligand>
        <name>substrate</name>
    </ligand>
</feature>
<keyword evidence="5" id="KW-0418">Kinase</keyword>
<feature type="binding site" evidence="3">
    <location>
        <begin position="141"/>
        <end position="145"/>
    </location>
    <ligand>
        <name>ATP</name>
        <dbReference type="ChEBI" id="CHEBI:30616"/>
    </ligand>
</feature>